<evidence type="ECO:0000313" key="2">
    <source>
        <dbReference type="EMBL" id="MFC5367101.1"/>
    </source>
</evidence>
<dbReference type="InterPro" id="IPR006311">
    <property type="entry name" value="TAT_signal"/>
</dbReference>
<evidence type="ECO:0000256" key="1">
    <source>
        <dbReference type="SAM" id="MobiDB-lite"/>
    </source>
</evidence>
<dbReference type="RefSeq" id="WP_227231498.1">
    <property type="nucleotide sequence ID" value="NZ_JAJCVJ010000004.1"/>
</dbReference>
<dbReference type="PROSITE" id="PS51318">
    <property type="entry name" value="TAT"/>
    <property type="match status" value="1"/>
</dbReference>
<accession>A0ABD5RAS1</accession>
<feature type="region of interest" description="Disordered" evidence="1">
    <location>
        <begin position="24"/>
        <end position="104"/>
    </location>
</feature>
<keyword evidence="3" id="KW-1185">Reference proteome</keyword>
<protein>
    <submittedName>
        <fullName evidence="2">Uncharacterized protein</fullName>
    </submittedName>
</protein>
<dbReference type="EMBL" id="JBHSKX010000001">
    <property type="protein sequence ID" value="MFC5367101.1"/>
    <property type="molecule type" value="Genomic_DNA"/>
</dbReference>
<dbReference type="PROSITE" id="PS51257">
    <property type="entry name" value="PROKAR_LIPOPROTEIN"/>
    <property type="match status" value="1"/>
</dbReference>
<name>A0ABD5RAS1_9EURY</name>
<feature type="compositionally biased region" description="Low complexity" evidence="1">
    <location>
        <begin position="24"/>
        <end position="39"/>
    </location>
</feature>
<reference evidence="2 3" key="1">
    <citation type="journal article" date="2019" name="Int. J. Syst. Evol. Microbiol.">
        <title>The Global Catalogue of Microorganisms (GCM) 10K type strain sequencing project: providing services to taxonomists for standard genome sequencing and annotation.</title>
        <authorList>
            <consortium name="The Broad Institute Genomics Platform"/>
            <consortium name="The Broad Institute Genome Sequencing Center for Infectious Disease"/>
            <person name="Wu L."/>
            <person name="Ma J."/>
        </authorList>
    </citation>
    <scope>NUCLEOTIDE SEQUENCE [LARGE SCALE GENOMIC DNA]</scope>
    <source>
        <strain evidence="2 3">CGMCC 1.12237</strain>
    </source>
</reference>
<sequence length="220" mass="23749">MRPPHTRRSVLSAVGAALPVALAGCLAGTPGDDPATGDDSPADDGSPEESQTDEQPTGSTPRGRPEVDCATASRPPVSPIGDAETPTDASRYPERPDSVADESAVETYLTEYERAYRRNSLAEGYGEELTTAGVPLGSTRVFDSREGSAVVRVRYQYYYEYSDDDPDTTAVIHADSATTYATYYLDDRVLVRAEETGRLADESVLRPDPWSSGTVVECWE</sequence>
<evidence type="ECO:0000313" key="3">
    <source>
        <dbReference type="Proteomes" id="UP001596201"/>
    </source>
</evidence>
<organism evidence="2 3">
    <name type="scientific">Salinirubrum litoreum</name>
    <dbReference type="NCBI Taxonomy" id="1126234"/>
    <lineage>
        <taxon>Archaea</taxon>
        <taxon>Methanobacteriati</taxon>
        <taxon>Methanobacteriota</taxon>
        <taxon>Stenosarchaea group</taxon>
        <taxon>Halobacteria</taxon>
        <taxon>Halobacteriales</taxon>
        <taxon>Haloferacaceae</taxon>
        <taxon>Salinirubrum</taxon>
    </lineage>
</organism>
<comment type="caution">
    <text evidence="2">The sequence shown here is derived from an EMBL/GenBank/DDBJ whole genome shotgun (WGS) entry which is preliminary data.</text>
</comment>
<feature type="compositionally biased region" description="Acidic residues" evidence="1">
    <location>
        <begin position="40"/>
        <end position="52"/>
    </location>
</feature>
<dbReference type="AlphaFoldDB" id="A0ABD5RAS1"/>
<gene>
    <name evidence="2" type="ORF">ACFPJ5_09120</name>
</gene>
<dbReference type="Proteomes" id="UP001596201">
    <property type="component" value="Unassembled WGS sequence"/>
</dbReference>
<proteinExistence type="predicted"/>